<dbReference type="PANTHER" id="PTHR43213">
    <property type="entry name" value="BIFUNCTIONAL DTTP/UTP PYROPHOSPHATASE/METHYLTRANSFERASE PROTEIN-RELATED"/>
    <property type="match status" value="1"/>
</dbReference>
<reference evidence="5 6" key="1">
    <citation type="submission" date="2018-03" db="EMBL/GenBank/DDBJ databases">
        <title>Rhodobacter veldkampii.</title>
        <authorList>
            <person name="Meyer T.E."/>
            <person name="Miller S."/>
            <person name="Lodha T."/>
            <person name="Gandham S."/>
            <person name="Chintalapati S."/>
            <person name="Chintalapati V.R."/>
        </authorList>
    </citation>
    <scope>NUCLEOTIDE SEQUENCE [LARGE SCALE GENOMIC DNA]</scope>
    <source>
        <strain evidence="5 6">DSM 11550</strain>
    </source>
</reference>
<accession>A0A2T4JJ36</accession>
<evidence type="ECO:0000313" key="5">
    <source>
        <dbReference type="EMBL" id="PTE17931.1"/>
    </source>
</evidence>
<dbReference type="GO" id="GO:0047429">
    <property type="term" value="F:nucleoside triphosphate diphosphatase activity"/>
    <property type="evidence" value="ECO:0007669"/>
    <property type="project" value="UniProtKB-EC"/>
</dbReference>
<comment type="cofactor">
    <cofactor evidence="1 4">
        <name>a divalent metal cation</name>
        <dbReference type="ChEBI" id="CHEBI:60240"/>
    </cofactor>
</comment>
<keyword evidence="6" id="KW-1185">Reference proteome</keyword>
<dbReference type="Gene3D" id="3.90.950.10">
    <property type="match status" value="1"/>
</dbReference>
<dbReference type="RefSeq" id="WP_107324618.1">
    <property type="nucleotide sequence ID" value="NZ_NHSP01000079.1"/>
</dbReference>
<gene>
    <name evidence="5" type="ORF">C5F46_06855</name>
</gene>
<evidence type="ECO:0000256" key="3">
    <source>
        <dbReference type="ARBA" id="ARBA00023080"/>
    </source>
</evidence>
<dbReference type="HAMAP" id="MF_00528">
    <property type="entry name" value="Maf"/>
    <property type="match status" value="1"/>
</dbReference>
<sequence>MHTPLILASGSEIRARLLRGAGLSPQVISPRIDEEAIRTALLAEGASPRDLADLLAEMKTRKLSERHPGALVLGADQVLDCDGQIFSKPTSPDDAAAQLARLSGRSHRLLSALVVSQDGKPVWRHIGEARLTMHPIPEPERTAYLLRNWPDIRHCVGCYKLEEEGARLFSRIEGDYFTILGLPLIEFLSWLRFRGDFA</sequence>
<keyword evidence="3 4" id="KW-0546">Nucleotide metabolism</keyword>
<comment type="similarity">
    <text evidence="4">Belongs to the Maf family.</text>
</comment>
<keyword evidence="4" id="KW-0963">Cytoplasm</keyword>
<comment type="caution">
    <text evidence="4">Lacks conserved residue(s) required for the propagation of feature annotation.</text>
</comment>
<keyword evidence="2 4" id="KW-0378">Hydrolase</keyword>
<comment type="function">
    <text evidence="4">Nucleoside triphosphate pyrophosphatase. May have a dual role in cell division arrest and in preventing the incorporation of modified nucleotides into cellular nucleic acids.</text>
</comment>
<protein>
    <recommendedName>
        <fullName evidence="4">Nucleoside triphosphate pyrophosphatase</fullName>
        <ecNumber evidence="4">3.6.1.9</ecNumber>
    </recommendedName>
    <alternativeName>
        <fullName evidence="4">Nucleotide pyrophosphatase</fullName>
        <shortName evidence="4">Nucleotide PPase</shortName>
    </alternativeName>
</protein>
<evidence type="ECO:0000256" key="2">
    <source>
        <dbReference type="ARBA" id="ARBA00022801"/>
    </source>
</evidence>
<dbReference type="InterPro" id="IPR029001">
    <property type="entry name" value="ITPase-like_fam"/>
</dbReference>
<proteinExistence type="inferred from homology"/>
<dbReference type="InterPro" id="IPR003697">
    <property type="entry name" value="Maf-like"/>
</dbReference>
<dbReference type="AlphaFoldDB" id="A0A2T4JJ36"/>
<dbReference type="Pfam" id="PF02545">
    <property type="entry name" value="Maf"/>
    <property type="match status" value="1"/>
</dbReference>
<comment type="catalytic activity">
    <reaction evidence="4">
        <text>a ribonucleoside 5'-triphosphate + H2O = a ribonucleoside 5'-phosphate + diphosphate + H(+)</text>
        <dbReference type="Rhea" id="RHEA:23996"/>
        <dbReference type="ChEBI" id="CHEBI:15377"/>
        <dbReference type="ChEBI" id="CHEBI:15378"/>
        <dbReference type="ChEBI" id="CHEBI:33019"/>
        <dbReference type="ChEBI" id="CHEBI:58043"/>
        <dbReference type="ChEBI" id="CHEBI:61557"/>
        <dbReference type="EC" id="3.6.1.9"/>
    </reaction>
</comment>
<dbReference type="SUPFAM" id="SSF52972">
    <property type="entry name" value="ITPase-like"/>
    <property type="match status" value="1"/>
</dbReference>
<dbReference type="OrthoDB" id="9813962at2"/>
<dbReference type="GO" id="GO:0009117">
    <property type="term" value="P:nucleotide metabolic process"/>
    <property type="evidence" value="ECO:0007669"/>
    <property type="project" value="UniProtKB-KW"/>
</dbReference>
<dbReference type="EC" id="3.6.1.9" evidence="4"/>
<dbReference type="Proteomes" id="UP000241899">
    <property type="component" value="Unassembled WGS sequence"/>
</dbReference>
<comment type="caution">
    <text evidence="5">The sequence shown here is derived from an EMBL/GenBank/DDBJ whole genome shotgun (WGS) entry which is preliminary data.</text>
</comment>
<feature type="active site" description="Proton acceptor" evidence="4">
    <location>
        <position position="76"/>
    </location>
</feature>
<organism evidence="5 6">
    <name type="scientific">Phaeovulum veldkampii DSM 11550</name>
    <dbReference type="NCBI Taxonomy" id="1185920"/>
    <lineage>
        <taxon>Bacteria</taxon>
        <taxon>Pseudomonadati</taxon>
        <taxon>Pseudomonadota</taxon>
        <taxon>Alphaproteobacteria</taxon>
        <taxon>Rhodobacterales</taxon>
        <taxon>Paracoccaceae</taxon>
        <taxon>Phaeovulum</taxon>
    </lineage>
</organism>
<dbReference type="EMBL" id="PZKF01000012">
    <property type="protein sequence ID" value="PTE17931.1"/>
    <property type="molecule type" value="Genomic_DNA"/>
</dbReference>
<dbReference type="GO" id="GO:0005737">
    <property type="term" value="C:cytoplasm"/>
    <property type="evidence" value="ECO:0007669"/>
    <property type="project" value="UniProtKB-SubCell"/>
</dbReference>
<comment type="catalytic activity">
    <reaction evidence="4">
        <text>a 2'-deoxyribonucleoside 5'-triphosphate + H2O = a 2'-deoxyribonucleoside 5'-phosphate + diphosphate + H(+)</text>
        <dbReference type="Rhea" id="RHEA:44644"/>
        <dbReference type="ChEBI" id="CHEBI:15377"/>
        <dbReference type="ChEBI" id="CHEBI:15378"/>
        <dbReference type="ChEBI" id="CHEBI:33019"/>
        <dbReference type="ChEBI" id="CHEBI:61560"/>
        <dbReference type="ChEBI" id="CHEBI:65317"/>
        <dbReference type="EC" id="3.6.1.9"/>
    </reaction>
</comment>
<evidence type="ECO:0000313" key="6">
    <source>
        <dbReference type="Proteomes" id="UP000241899"/>
    </source>
</evidence>
<dbReference type="PANTHER" id="PTHR43213:SF5">
    <property type="entry name" value="BIFUNCTIONAL DTTP_UTP PYROPHOSPHATASE_METHYLTRANSFERASE PROTEIN-RELATED"/>
    <property type="match status" value="1"/>
</dbReference>
<dbReference type="CDD" id="cd00555">
    <property type="entry name" value="Maf"/>
    <property type="match status" value="1"/>
</dbReference>
<name>A0A2T4JJ36_9RHOB</name>
<comment type="subcellular location">
    <subcellularLocation>
        <location evidence="4">Cytoplasm</location>
    </subcellularLocation>
</comment>
<evidence type="ECO:0000256" key="4">
    <source>
        <dbReference type="HAMAP-Rule" id="MF_00528"/>
    </source>
</evidence>
<dbReference type="PIRSF" id="PIRSF006305">
    <property type="entry name" value="Maf"/>
    <property type="match status" value="1"/>
</dbReference>
<evidence type="ECO:0000256" key="1">
    <source>
        <dbReference type="ARBA" id="ARBA00001968"/>
    </source>
</evidence>